<evidence type="ECO:0000313" key="2">
    <source>
        <dbReference type="Proteomes" id="UP001278500"/>
    </source>
</evidence>
<evidence type="ECO:0000313" key="1">
    <source>
        <dbReference type="EMBL" id="KAK3334696.1"/>
    </source>
</evidence>
<gene>
    <name evidence="1" type="ORF">B0H65DRAFT_566192</name>
</gene>
<dbReference type="Proteomes" id="UP001278500">
    <property type="component" value="Unassembled WGS sequence"/>
</dbReference>
<dbReference type="AlphaFoldDB" id="A0AAE0MJA3"/>
<reference evidence="1" key="2">
    <citation type="submission" date="2023-06" db="EMBL/GenBank/DDBJ databases">
        <authorList>
            <consortium name="Lawrence Berkeley National Laboratory"/>
            <person name="Haridas S."/>
            <person name="Hensen N."/>
            <person name="Bonometti L."/>
            <person name="Westerberg I."/>
            <person name="Brannstrom I.O."/>
            <person name="Guillou S."/>
            <person name="Cros-Aarteil S."/>
            <person name="Calhoun S."/>
            <person name="Kuo A."/>
            <person name="Mondo S."/>
            <person name="Pangilinan J."/>
            <person name="Riley R."/>
            <person name="Labutti K."/>
            <person name="Andreopoulos B."/>
            <person name="Lipzen A."/>
            <person name="Chen C."/>
            <person name="Yanf M."/>
            <person name="Daum C."/>
            <person name="Ng V."/>
            <person name="Clum A."/>
            <person name="Steindorff A."/>
            <person name="Ohm R."/>
            <person name="Martin F."/>
            <person name="Silar P."/>
            <person name="Natvig D."/>
            <person name="Lalanne C."/>
            <person name="Gautier V."/>
            <person name="Ament-Velasquez S.L."/>
            <person name="Kruys A."/>
            <person name="Hutchinson M.I."/>
            <person name="Powell A.J."/>
            <person name="Barry K."/>
            <person name="Miller A.N."/>
            <person name="Grigoriev I.V."/>
            <person name="Debuchy R."/>
            <person name="Gladieux P."/>
            <person name="Thoren M.H."/>
            <person name="Johannesson H."/>
        </authorList>
    </citation>
    <scope>NUCLEOTIDE SEQUENCE</scope>
    <source>
        <strain evidence="1">CBS 560.94</strain>
    </source>
</reference>
<dbReference type="GeneID" id="87867468"/>
<keyword evidence="2" id="KW-1185">Reference proteome</keyword>
<organism evidence="1 2">
    <name type="scientific">Neurospora tetraspora</name>
    <dbReference type="NCBI Taxonomy" id="94610"/>
    <lineage>
        <taxon>Eukaryota</taxon>
        <taxon>Fungi</taxon>
        <taxon>Dikarya</taxon>
        <taxon>Ascomycota</taxon>
        <taxon>Pezizomycotina</taxon>
        <taxon>Sordariomycetes</taxon>
        <taxon>Sordariomycetidae</taxon>
        <taxon>Sordariales</taxon>
        <taxon>Sordariaceae</taxon>
        <taxon>Neurospora</taxon>
    </lineage>
</organism>
<proteinExistence type="predicted"/>
<comment type="caution">
    <text evidence="1">The sequence shown here is derived from an EMBL/GenBank/DDBJ whole genome shotgun (WGS) entry which is preliminary data.</text>
</comment>
<accession>A0AAE0MJA3</accession>
<reference evidence="1" key="1">
    <citation type="journal article" date="2023" name="Mol. Phylogenet. Evol.">
        <title>Genome-scale phylogeny and comparative genomics of the fungal order Sordariales.</title>
        <authorList>
            <person name="Hensen N."/>
            <person name="Bonometti L."/>
            <person name="Westerberg I."/>
            <person name="Brannstrom I.O."/>
            <person name="Guillou S."/>
            <person name="Cros-Aarteil S."/>
            <person name="Calhoun S."/>
            <person name="Haridas S."/>
            <person name="Kuo A."/>
            <person name="Mondo S."/>
            <person name="Pangilinan J."/>
            <person name="Riley R."/>
            <person name="LaButti K."/>
            <person name="Andreopoulos B."/>
            <person name="Lipzen A."/>
            <person name="Chen C."/>
            <person name="Yan M."/>
            <person name="Daum C."/>
            <person name="Ng V."/>
            <person name="Clum A."/>
            <person name="Steindorff A."/>
            <person name="Ohm R.A."/>
            <person name="Martin F."/>
            <person name="Silar P."/>
            <person name="Natvig D.O."/>
            <person name="Lalanne C."/>
            <person name="Gautier V."/>
            <person name="Ament-Velasquez S.L."/>
            <person name="Kruys A."/>
            <person name="Hutchinson M.I."/>
            <person name="Powell A.J."/>
            <person name="Barry K."/>
            <person name="Miller A.N."/>
            <person name="Grigoriev I.V."/>
            <person name="Debuchy R."/>
            <person name="Gladieux P."/>
            <person name="Hiltunen Thoren M."/>
            <person name="Johannesson H."/>
        </authorList>
    </citation>
    <scope>NUCLEOTIDE SEQUENCE</scope>
    <source>
        <strain evidence="1">CBS 560.94</strain>
    </source>
</reference>
<sequence length="566" mass="65755">MAPSKTPDFPEEVWRLIIQHGVTITATSDYRTWDCYHSDEVNDQLRYDPTTQFNHQRLRRDYNAMLNLSQTCRFFHDLVADELYQYIVLCDDHGIKREKLALLLRTLLERPEIRDRVKHITMVPWFGGNEPEPCATALRLMGRGARPVDYQQAFTFLKGKDIKKMDMQAQGIIDTAGLELANLPINRRVKKSTAWLERALAALVCLSTGLRSLSIQDPPPASGWKSAWMWSFDVDGFERVIRNIRDLPTSQGKIFQKLEAVSVLTTRSKNDSKEAFTVYSSPRLTGFQALGFLSMKDWHRLADFRSILVHLDIGHLYPQLFHVRWIGLDKPNPARAREAAQFRRILSTFNRLKFLRISYTLLIGHLEEETKRFGDMISELLPQSVEDFQIAVFNHGVDTWIERPNIDMSVKCFFQGLGSWTWELEQKGYWFNFRATHRDLRKFGILVHQKGNSRDQSEFWITRRSINLKRLRTWLASGDNYMDPSEPYHAYLEYVGYPSDREDDEEDATDNATYDGYCPRGTLQTLQAQLEQLGVDFQVSTFQPPMFRRGSDELPGGSEGYVRRLI</sequence>
<name>A0AAE0MJA3_9PEZI</name>
<dbReference type="EMBL" id="JAUEPP010000010">
    <property type="protein sequence ID" value="KAK3334696.1"/>
    <property type="molecule type" value="Genomic_DNA"/>
</dbReference>
<dbReference type="RefSeq" id="XP_062676862.1">
    <property type="nucleotide sequence ID" value="XM_062830314.1"/>
</dbReference>
<protein>
    <submittedName>
        <fullName evidence="1">Uncharacterized protein</fullName>
    </submittedName>
</protein>